<evidence type="ECO:0000256" key="1">
    <source>
        <dbReference type="PROSITE-ProRule" id="PRU00169"/>
    </source>
</evidence>
<organism evidence="3 4">
    <name type="scientific">Methylobacterium jeotgali</name>
    <dbReference type="NCBI Taxonomy" id="381630"/>
    <lineage>
        <taxon>Bacteria</taxon>
        <taxon>Pseudomonadati</taxon>
        <taxon>Pseudomonadota</taxon>
        <taxon>Alphaproteobacteria</taxon>
        <taxon>Hyphomicrobiales</taxon>
        <taxon>Methylobacteriaceae</taxon>
        <taxon>Methylobacterium</taxon>
    </lineage>
</organism>
<dbReference type="SMART" id="SM00448">
    <property type="entry name" value="REC"/>
    <property type="match status" value="1"/>
</dbReference>
<dbReference type="InterPro" id="IPR011006">
    <property type="entry name" value="CheY-like_superfamily"/>
</dbReference>
<gene>
    <name evidence="3" type="ORF">AOPFMNJM_1408</name>
</gene>
<dbReference type="Proteomes" id="UP001055102">
    <property type="component" value="Unassembled WGS sequence"/>
</dbReference>
<dbReference type="SUPFAM" id="SSF52172">
    <property type="entry name" value="CheY-like"/>
    <property type="match status" value="1"/>
</dbReference>
<keyword evidence="4" id="KW-1185">Reference proteome</keyword>
<evidence type="ECO:0000313" key="4">
    <source>
        <dbReference type="Proteomes" id="UP001055102"/>
    </source>
</evidence>
<dbReference type="Gene3D" id="3.40.50.2300">
    <property type="match status" value="1"/>
</dbReference>
<proteinExistence type="predicted"/>
<evidence type="ECO:0000313" key="3">
    <source>
        <dbReference type="EMBL" id="GJE06102.1"/>
    </source>
</evidence>
<dbReference type="RefSeq" id="WP_238274732.1">
    <property type="nucleotide sequence ID" value="NZ_BPQR01000022.1"/>
</dbReference>
<name>A0ABQ4SSN0_9HYPH</name>
<reference evidence="3" key="2">
    <citation type="submission" date="2021-08" db="EMBL/GenBank/DDBJ databases">
        <authorList>
            <person name="Tani A."/>
            <person name="Ola A."/>
            <person name="Ogura Y."/>
            <person name="Katsura K."/>
            <person name="Hayashi T."/>
        </authorList>
    </citation>
    <scope>NUCLEOTIDE SEQUENCE</scope>
    <source>
        <strain evidence="3">LMG 23639</strain>
    </source>
</reference>
<dbReference type="EMBL" id="BPQR01000022">
    <property type="protein sequence ID" value="GJE06102.1"/>
    <property type="molecule type" value="Genomic_DNA"/>
</dbReference>
<accession>A0ABQ4SSN0</accession>
<keyword evidence="1" id="KW-0597">Phosphoprotein</keyword>
<dbReference type="PROSITE" id="PS50110">
    <property type="entry name" value="RESPONSE_REGULATORY"/>
    <property type="match status" value="1"/>
</dbReference>
<dbReference type="InterPro" id="IPR001789">
    <property type="entry name" value="Sig_transdc_resp-reg_receiver"/>
</dbReference>
<evidence type="ECO:0000259" key="2">
    <source>
        <dbReference type="PROSITE" id="PS50110"/>
    </source>
</evidence>
<sequence length="125" mass="13340">MGTANLTGRRILVVEDEYFIADEMRSDFESAGAQVLGPAASVEEALHLLELSPEIDAAVLDINLRGEMAYPVAQALQVRGIPFVFATGYDAQHVPAPFSGVPHCEKPVEPFKVARALFGCPAEGG</sequence>
<comment type="caution">
    <text evidence="3">The sequence shown here is derived from an EMBL/GenBank/DDBJ whole genome shotgun (WGS) entry which is preliminary data.</text>
</comment>
<reference evidence="3" key="1">
    <citation type="journal article" date="2021" name="Front. Microbiol.">
        <title>Comprehensive Comparative Genomics and Phenotyping of Methylobacterium Species.</title>
        <authorList>
            <person name="Alessa O."/>
            <person name="Ogura Y."/>
            <person name="Fujitani Y."/>
            <person name="Takami H."/>
            <person name="Hayashi T."/>
            <person name="Sahin N."/>
            <person name="Tani A."/>
        </authorList>
    </citation>
    <scope>NUCLEOTIDE SEQUENCE</scope>
    <source>
        <strain evidence="3">LMG 23639</strain>
    </source>
</reference>
<feature type="domain" description="Response regulatory" evidence="2">
    <location>
        <begin position="10"/>
        <end position="121"/>
    </location>
</feature>
<protein>
    <recommendedName>
        <fullName evidence="2">Response regulatory domain-containing protein</fullName>
    </recommendedName>
</protein>
<feature type="modified residue" description="4-aspartylphosphate" evidence="1">
    <location>
        <position position="61"/>
    </location>
</feature>